<reference evidence="2 3" key="1">
    <citation type="journal article" date="2015" name="Nature">
        <title>rRNA introns, odd ribosomes, and small enigmatic genomes across a large radiation of phyla.</title>
        <authorList>
            <person name="Brown C.T."/>
            <person name="Hug L.A."/>
            <person name="Thomas B.C."/>
            <person name="Sharon I."/>
            <person name="Castelle C.J."/>
            <person name="Singh A."/>
            <person name="Wilkins M.J."/>
            <person name="Williams K.H."/>
            <person name="Banfield J.F."/>
        </authorList>
    </citation>
    <scope>NUCLEOTIDE SEQUENCE [LARGE SCALE GENOMIC DNA]</scope>
</reference>
<gene>
    <name evidence="2" type="ORF">UX39_C0030G0003</name>
</gene>
<sequence length="542" mass="60784">MNQINTQTINTTVPLGLDLARPEVHQNAVDLFNEIIAGSPFEAAKFSERLRELLGQQKNNIFQQSPDYAGDYEEMIKKTSYYGLSFLSDAQVLDVFSKNLLEIIRAGYNIREAIRVFLSRHYSFDERNELRFRLIEAMEDNTERFGGGVAVTVGERTKAGTLGAWLGYRNSVLGQVLDTNIVSETNFITQNEALNSLSAEDKEIFTEILRLYRWLHQSSLWQSGFEDRYVLKDQSGIKILRDGALVDITEAEPIIQQLDFKKTGKPVGYELEAAKEDKIEIAAPTKIDSKDLLSEKQNELAAQQSIVEIRPIYPVPQSFKAAKPALIFDVEDEQEADKFRITNHELRIKTLEEQLRAFVDEVIKKNNLVFKDEVNQRRFVQLMVSRLKDVRGPLEIAEALRKPVETGGLGMPDEKAEQVQALVEAAKQEFESRIKNPEPRGVQGPAPDVVPGQESKPAGSPPVPGVASSGQEPGTRNEPAPRFDVEAAKAWREQMLRDLAMQGQAAATEAPAVPRPQLMDVKAPPRVVGPLEELRSLTLTDF</sequence>
<proteinExistence type="predicted"/>
<evidence type="ECO:0000313" key="3">
    <source>
        <dbReference type="Proteomes" id="UP000034175"/>
    </source>
</evidence>
<comment type="caution">
    <text evidence="2">The sequence shown here is derived from an EMBL/GenBank/DDBJ whole genome shotgun (WGS) entry which is preliminary data.</text>
</comment>
<dbReference type="EMBL" id="LCMA01000030">
    <property type="protein sequence ID" value="KKU25410.1"/>
    <property type="molecule type" value="Genomic_DNA"/>
</dbReference>
<feature type="non-terminal residue" evidence="2">
    <location>
        <position position="542"/>
    </location>
</feature>
<dbReference type="Proteomes" id="UP000034175">
    <property type="component" value="Unassembled WGS sequence"/>
</dbReference>
<evidence type="ECO:0000256" key="1">
    <source>
        <dbReference type="SAM" id="MobiDB-lite"/>
    </source>
</evidence>
<dbReference type="AlphaFoldDB" id="A0A0G1RWW7"/>
<name>A0A0G1RWW7_9BACT</name>
<accession>A0A0G1RWW7</accession>
<feature type="region of interest" description="Disordered" evidence="1">
    <location>
        <begin position="501"/>
        <end position="526"/>
    </location>
</feature>
<protein>
    <submittedName>
        <fullName evidence="2">Uncharacterized protein</fullName>
    </submittedName>
</protein>
<organism evidence="2 3">
    <name type="scientific">Candidatus Magasanikbacteria bacterium GW2011_GWA2_46_17</name>
    <dbReference type="NCBI Taxonomy" id="1619042"/>
    <lineage>
        <taxon>Bacteria</taxon>
        <taxon>Candidatus Magasanikiibacteriota</taxon>
    </lineage>
</organism>
<feature type="region of interest" description="Disordered" evidence="1">
    <location>
        <begin position="431"/>
        <end position="482"/>
    </location>
</feature>
<evidence type="ECO:0000313" key="2">
    <source>
        <dbReference type="EMBL" id="KKU25410.1"/>
    </source>
</evidence>